<dbReference type="PANTHER" id="PTHR30188">
    <property type="entry name" value="ABC TRANSPORTER PERMEASE PROTEIN-RELATED"/>
    <property type="match status" value="1"/>
</dbReference>
<feature type="transmembrane region" description="Helical" evidence="7">
    <location>
        <begin position="164"/>
        <end position="194"/>
    </location>
</feature>
<comment type="similarity">
    <text evidence="2 7">Belongs to the MlaE permease family.</text>
</comment>
<dbReference type="InterPro" id="IPR030802">
    <property type="entry name" value="Permease_MalE"/>
</dbReference>
<evidence type="ECO:0000256" key="1">
    <source>
        <dbReference type="ARBA" id="ARBA00004141"/>
    </source>
</evidence>
<dbReference type="Pfam" id="PF02405">
    <property type="entry name" value="MlaE"/>
    <property type="match status" value="1"/>
</dbReference>
<dbReference type="NCBIfam" id="TIGR00056">
    <property type="entry name" value="MlaE family lipid ABC transporter permease subunit"/>
    <property type="match status" value="1"/>
</dbReference>
<keyword evidence="3" id="KW-0813">Transport</keyword>
<keyword evidence="6 7" id="KW-0472">Membrane</keyword>
<evidence type="ECO:0000256" key="6">
    <source>
        <dbReference type="ARBA" id="ARBA00023136"/>
    </source>
</evidence>
<sequence length="278" mass="29988">MTSRTRKAYRVQATEGPLVELLRRLGRWALEHVRGTGRAGIFLIYAVRGIVRRPGKFHSVLRHVHFIGTKSFFVIGFTAAFTGMVLGLQGYYTLSKFGSEGLLGAAVALSLIRELGPVLSALMVTGRAGSAICAEIGIMRIEEQIDALECMAIDPHAYLITPRLVASLVAVPLLTAFFDVVGIVGGYLVGVSLLGVNPGAYLDGMQRSVEWLDVYMGIVKSFLFAVLFVWICTYKGYYAGVDRGSFGPEDVGRATTDAVVVSSVAILVSDYVATSILL</sequence>
<dbReference type="PANTHER" id="PTHR30188:SF4">
    <property type="entry name" value="PROTEIN TRIGALACTOSYLDIACYLGLYCEROL 1, CHLOROPLASTIC"/>
    <property type="match status" value="1"/>
</dbReference>
<name>A0A1M4SS27_9BACT</name>
<dbReference type="RefSeq" id="WP_084075820.1">
    <property type="nucleotide sequence ID" value="NZ_FQVB01000003.1"/>
</dbReference>
<evidence type="ECO:0000256" key="5">
    <source>
        <dbReference type="ARBA" id="ARBA00022989"/>
    </source>
</evidence>
<evidence type="ECO:0000313" key="9">
    <source>
        <dbReference type="Proteomes" id="UP000184076"/>
    </source>
</evidence>
<proteinExistence type="inferred from homology"/>
<comment type="subcellular location">
    <subcellularLocation>
        <location evidence="1">Membrane</location>
        <topology evidence="1">Multi-pass membrane protein</topology>
    </subcellularLocation>
</comment>
<dbReference type="AlphaFoldDB" id="A0A1M4SS27"/>
<feature type="transmembrane region" description="Helical" evidence="7">
    <location>
        <begin position="214"/>
        <end position="233"/>
    </location>
</feature>
<dbReference type="GO" id="GO:0005548">
    <property type="term" value="F:phospholipid transporter activity"/>
    <property type="evidence" value="ECO:0007669"/>
    <property type="project" value="TreeGrafter"/>
</dbReference>
<dbReference type="OrthoDB" id="9805022at2"/>
<dbReference type="Proteomes" id="UP000184076">
    <property type="component" value="Unassembled WGS sequence"/>
</dbReference>
<comment type="caution">
    <text evidence="7">Lacks conserved residue(s) required for the propagation of feature annotation.</text>
</comment>
<keyword evidence="9" id="KW-1185">Reference proteome</keyword>
<keyword evidence="4 7" id="KW-0812">Transmembrane</keyword>
<keyword evidence="5 7" id="KW-1133">Transmembrane helix</keyword>
<dbReference type="GO" id="GO:0043190">
    <property type="term" value="C:ATP-binding cassette (ABC) transporter complex"/>
    <property type="evidence" value="ECO:0007669"/>
    <property type="project" value="InterPro"/>
</dbReference>
<accession>A0A1M4SS27</accession>
<evidence type="ECO:0000256" key="2">
    <source>
        <dbReference type="ARBA" id="ARBA00007556"/>
    </source>
</evidence>
<dbReference type="InterPro" id="IPR003453">
    <property type="entry name" value="ABC_MlaE_roteobac"/>
</dbReference>
<evidence type="ECO:0000256" key="7">
    <source>
        <dbReference type="RuleBase" id="RU362044"/>
    </source>
</evidence>
<feature type="transmembrane region" description="Helical" evidence="7">
    <location>
        <begin position="104"/>
        <end position="124"/>
    </location>
</feature>
<protein>
    <submittedName>
        <fullName evidence="8">Phospholipid/cholesterol/gamma-HCH transport system permease protein</fullName>
    </submittedName>
</protein>
<gene>
    <name evidence="8" type="ORF">SAMN02745206_00170</name>
</gene>
<reference evidence="9" key="1">
    <citation type="submission" date="2016-11" db="EMBL/GenBank/DDBJ databases">
        <authorList>
            <person name="Varghese N."/>
            <person name="Submissions S."/>
        </authorList>
    </citation>
    <scope>NUCLEOTIDE SEQUENCE [LARGE SCALE GENOMIC DNA]</scope>
    <source>
        <strain evidence="9">DSM 9756</strain>
    </source>
</reference>
<evidence type="ECO:0000313" key="8">
    <source>
        <dbReference type="EMBL" id="SHE34988.1"/>
    </source>
</evidence>
<organism evidence="8 9">
    <name type="scientific">Desulfacinum infernum DSM 9756</name>
    <dbReference type="NCBI Taxonomy" id="1121391"/>
    <lineage>
        <taxon>Bacteria</taxon>
        <taxon>Pseudomonadati</taxon>
        <taxon>Thermodesulfobacteriota</taxon>
        <taxon>Syntrophobacteria</taxon>
        <taxon>Syntrophobacterales</taxon>
        <taxon>Syntrophobacteraceae</taxon>
        <taxon>Desulfacinum</taxon>
    </lineage>
</organism>
<dbReference type="STRING" id="1121391.SAMN02745206_00170"/>
<evidence type="ECO:0000256" key="4">
    <source>
        <dbReference type="ARBA" id="ARBA00022692"/>
    </source>
</evidence>
<evidence type="ECO:0000256" key="3">
    <source>
        <dbReference type="ARBA" id="ARBA00022448"/>
    </source>
</evidence>
<dbReference type="EMBL" id="FQVB01000003">
    <property type="protein sequence ID" value="SHE34988.1"/>
    <property type="molecule type" value="Genomic_DNA"/>
</dbReference>
<feature type="transmembrane region" description="Helical" evidence="7">
    <location>
        <begin position="72"/>
        <end position="92"/>
    </location>
</feature>